<dbReference type="AlphaFoldDB" id="A0A2T3KWW1"/>
<dbReference type="SMART" id="SM00421">
    <property type="entry name" value="HTH_LUXR"/>
    <property type="match status" value="1"/>
</dbReference>
<evidence type="ECO:0000313" key="3">
    <source>
        <dbReference type="Proteomes" id="UP000240530"/>
    </source>
</evidence>
<dbReference type="InterPro" id="IPR016032">
    <property type="entry name" value="Sig_transdc_resp-reg_C-effctor"/>
</dbReference>
<evidence type="ECO:0000313" key="2">
    <source>
        <dbReference type="EMBL" id="PSV11892.1"/>
    </source>
</evidence>
<dbReference type="CDD" id="cd06170">
    <property type="entry name" value="LuxR_C_like"/>
    <property type="match status" value="1"/>
</dbReference>
<evidence type="ECO:0000259" key="1">
    <source>
        <dbReference type="SMART" id="SM00421"/>
    </source>
</evidence>
<name>A0A2T3KWW1_PHOLD</name>
<protein>
    <submittedName>
        <fullName evidence="2">Helix-turn-helix transcriptional regulator</fullName>
    </submittedName>
</protein>
<dbReference type="SUPFAM" id="SSF46894">
    <property type="entry name" value="C-terminal effector domain of the bipartite response regulators"/>
    <property type="match status" value="1"/>
</dbReference>
<dbReference type="InterPro" id="IPR000792">
    <property type="entry name" value="Tscrpt_reg_LuxR_C"/>
</dbReference>
<dbReference type="GO" id="GO:0006355">
    <property type="term" value="P:regulation of DNA-templated transcription"/>
    <property type="evidence" value="ECO:0007669"/>
    <property type="project" value="InterPro"/>
</dbReference>
<dbReference type="Gene3D" id="1.10.10.10">
    <property type="entry name" value="Winged helix-like DNA-binding domain superfamily/Winged helix DNA-binding domain"/>
    <property type="match status" value="1"/>
</dbReference>
<proteinExistence type="predicted"/>
<feature type="domain" description="HTH luxR-type" evidence="1">
    <location>
        <begin position="141"/>
        <end position="201"/>
    </location>
</feature>
<dbReference type="GO" id="GO:0003677">
    <property type="term" value="F:DNA binding"/>
    <property type="evidence" value="ECO:0007669"/>
    <property type="project" value="InterPro"/>
</dbReference>
<dbReference type="Proteomes" id="UP000240530">
    <property type="component" value="Unassembled WGS sequence"/>
</dbReference>
<dbReference type="InterPro" id="IPR036388">
    <property type="entry name" value="WH-like_DNA-bd_sf"/>
</dbReference>
<reference evidence="2 3" key="1">
    <citation type="submission" date="2018-03" db="EMBL/GenBank/DDBJ databases">
        <title>Whole genome sequencing of Histamine producing bacteria.</title>
        <authorList>
            <person name="Butler K."/>
        </authorList>
    </citation>
    <scope>NUCLEOTIDE SEQUENCE [LARGE SCALE GENOMIC DNA]</scope>
    <source>
        <strain evidence="2 3">Res.4.1</strain>
    </source>
</reference>
<gene>
    <name evidence="2" type="ORF">C0W93_07470</name>
</gene>
<accession>A0A2T3KWW1</accession>
<comment type="caution">
    <text evidence="2">The sequence shown here is derived from an EMBL/GenBank/DDBJ whole genome shotgun (WGS) entry which is preliminary data.</text>
</comment>
<organism evidence="2 3">
    <name type="scientific">Photobacterium leiognathi subsp. mandapamensis</name>
    <name type="common">Photobacterium mandapamensis</name>
    <dbReference type="NCBI Taxonomy" id="48408"/>
    <lineage>
        <taxon>Bacteria</taxon>
        <taxon>Pseudomonadati</taxon>
        <taxon>Pseudomonadota</taxon>
        <taxon>Gammaproteobacteria</taxon>
        <taxon>Vibrionales</taxon>
        <taxon>Vibrionaceae</taxon>
        <taxon>Photobacterium</taxon>
    </lineage>
</organism>
<dbReference type="EMBL" id="PYNS01000005">
    <property type="protein sequence ID" value="PSV11892.1"/>
    <property type="molecule type" value="Genomic_DNA"/>
</dbReference>
<sequence>MSVLAHMLDSSPYPSGLKSKEGVFLYANKAYCKLVNVPNNIAGLTDREIPCDTAAFSDVFLQQDQYALSHNKTVVTFDIHNYAHGIDAYSFVKQPIIINDQPWGIQFTASKIKDWLSMSSLTEVLAVDKSNLYFSTAVPTSPQLTPSQEVVLFWLLRGRQVKQIAELIYRTPKAVEKQVANLIAKFSIHGVTNRASLIEYARCNGWLSLMPEQVLRTPVSMMINNDEDILPPSIY</sequence>